<feature type="region of interest" description="Disordered" evidence="1">
    <location>
        <begin position="71"/>
        <end position="95"/>
    </location>
</feature>
<gene>
    <name evidence="3" type="ORF">AAK873_01230</name>
</gene>
<evidence type="ECO:0000313" key="4">
    <source>
        <dbReference type="Proteomes" id="UP001565200"/>
    </source>
</evidence>
<keyword evidence="2" id="KW-0732">Signal</keyword>
<feature type="region of interest" description="Disordered" evidence="1">
    <location>
        <begin position="127"/>
        <end position="172"/>
    </location>
</feature>
<evidence type="ECO:0008006" key="5">
    <source>
        <dbReference type="Google" id="ProtNLM"/>
    </source>
</evidence>
<dbReference type="RefSeq" id="WP_147438748.1">
    <property type="nucleotide sequence ID" value="NZ_JBCLPP010000002.1"/>
</dbReference>
<name>A0ABV4CVF6_9BACT</name>
<accession>A0ABV4CVF6</accession>
<evidence type="ECO:0000313" key="3">
    <source>
        <dbReference type="EMBL" id="MEY8244235.1"/>
    </source>
</evidence>
<proteinExistence type="predicted"/>
<comment type="caution">
    <text evidence="3">The sequence shown here is derived from an EMBL/GenBank/DDBJ whole genome shotgun (WGS) entry which is preliminary data.</text>
</comment>
<organism evidence="3 4">
    <name type="scientific">Heminiphilus faecis</name>
    <dbReference type="NCBI Taxonomy" id="2601703"/>
    <lineage>
        <taxon>Bacteria</taxon>
        <taxon>Pseudomonadati</taxon>
        <taxon>Bacteroidota</taxon>
        <taxon>Bacteroidia</taxon>
        <taxon>Bacteroidales</taxon>
        <taxon>Muribaculaceae</taxon>
        <taxon>Heminiphilus</taxon>
    </lineage>
</organism>
<evidence type="ECO:0000256" key="1">
    <source>
        <dbReference type="SAM" id="MobiDB-lite"/>
    </source>
</evidence>
<feature type="chain" id="PRO_5045178967" description="DUF4890 domain-containing protein" evidence="2">
    <location>
        <begin position="23"/>
        <end position="172"/>
    </location>
</feature>
<keyword evidence="4" id="KW-1185">Reference proteome</keyword>
<protein>
    <recommendedName>
        <fullName evidence="5">DUF4890 domain-containing protein</fullName>
    </recommendedName>
</protein>
<dbReference type="EMBL" id="JBCLPP010000002">
    <property type="protein sequence ID" value="MEY8244235.1"/>
    <property type="molecule type" value="Genomic_DNA"/>
</dbReference>
<feature type="signal peptide" evidence="2">
    <location>
        <begin position="1"/>
        <end position="22"/>
    </location>
</feature>
<sequence>MKKIFLATVVMAASMFSFNASAQKSKNCPATCPDSAACPALKCDRPDPFIGITLTPEQQTKLQTLKAETKAKRQAMAKDRKTKVKTDRTKRAEAMKASKKEYLENVKEILGPDQYVVFLENIVLNQPSPKAGMHHDKRGATCKNKDMKRPGHKHHSDRKAAPAAKSQNNAGN</sequence>
<reference evidence="3 4" key="1">
    <citation type="submission" date="2024-03" db="EMBL/GenBank/DDBJ databases">
        <title>Mouse gut bacterial collection (mGBC) of GemPharmatech.</title>
        <authorList>
            <person name="He Y."/>
            <person name="Dong L."/>
            <person name="Wu D."/>
            <person name="Gao X."/>
            <person name="Lin Z."/>
        </authorList>
    </citation>
    <scope>NUCLEOTIDE SEQUENCE [LARGE SCALE GENOMIC DNA]</scope>
    <source>
        <strain evidence="3 4">54-13</strain>
    </source>
</reference>
<dbReference type="Proteomes" id="UP001565200">
    <property type="component" value="Unassembled WGS sequence"/>
</dbReference>
<evidence type="ECO:0000256" key="2">
    <source>
        <dbReference type="SAM" id="SignalP"/>
    </source>
</evidence>